<feature type="compositionally biased region" description="Low complexity" evidence="5">
    <location>
        <begin position="917"/>
        <end position="931"/>
    </location>
</feature>
<reference evidence="9" key="2">
    <citation type="submission" date="2025-08" db="UniProtKB">
        <authorList>
            <consortium name="RefSeq"/>
        </authorList>
    </citation>
    <scope>IDENTIFICATION</scope>
</reference>
<dbReference type="InterPro" id="IPR004332">
    <property type="entry name" value="Transposase_MuDR"/>
</dbReference>
<dbReference type="InterPro" id="IPR001878">
    <property type="entry name" value="Znf_CCHC"/>
</dbReference>
<evidence type="ECO:0000256" key="2">
    <source>
        <dbReference type="ARBA" id="ARBA00022771"/>
    </source>
</evidence>
<dbReference type="InterPro" id="IPR018289">
    <property type="entry name" value="MULE_transposase_dom"/>
</dbReference>
<dbReference type="Pfam" id="PF10551">
    <property type="entry name" value="MULE"/>
    <property type="match status" value="1"/>
</dbReference>
<keyword evidence="2 4" id="KW-0863">Zinc-finger</keyword>
<feature type="compositionally biased region" description="Polar residues" evidence="5">
    <location>
        <begin position="1128"/>
        <end position="1146"/>
    </location>
</feature>
<dbReference type="InterPro" id="IPR006564">
    <property type="entry name" value="Znf_PMZ"/>
</dbReference>
<keyword evidence="8" id="KW-1185">Reference proteome</keyword>
<dbReference type="Proteomes" id="UP000694930">
    <property type="component" value="Chromosome 11"/>
</dbReference>
<dbReference type="InterPro" id="IPR058594">
    <property type="entry name" value="PB1-like_dom_pln"/>
</dbReference>
<keyword evidence="3" id="KW-0862">Zinc</keyword>
<dbReference type="GeneID" id="107003525"/>
<dbReference type="PANTHER" id="PTHR31973">
    <property type="entry name" value="POLYPROTEIN, PUTATIVE-RELATED"/>
    <property type="match status" value="1"/>
</dbReference>
<feature type="compositionally biased region" description="Basic residues" evidence="5">
    <location>
        <begin position="223"/>
        <end position="235"/>
    </location>
</feature>
<gene>
    <name evidence="9" type="primary">LOC107003525</name>
</gene>
<feature type="compositionally biased region" description="Polar residues" evidence="5">
    <location>
        <begin position="1005"/>
        <end position="1015"/>
    </location>
</feature>
<dbReference type="Pfam" id="PF03108">
    <property type="entry name" value="DBD_Tnp_Mut"/>
    <property type="match status" value="1"/>
</dbReference>
<dbReference type="RefSeq" id="XP_015057352.2">
    <property type="nucleotide sequence ID" value="XM_015201866.2"/>
</dbReference>
<feature type="compositionally biased region" description="Polar residues" evidence="5">
    <location>
        <begin position="959"/>
        <end position="969"/>
    </location>
</feature>
<evidence type="ECO:0000256" key="1">
    <source>
        <dbReference type="ARBA" id="ARBA00022723"/>
    </source>
</evidence>
<dbReference type="Pfam" id="PF04434">
    <property type="entry name" value="SWIM"/>
    <property type="match status" value="1"/>
</dbReference>
<name>A0ABM1FIK8_SOLPN</name>
<dbReference type="SMART" id="SM00575">
    <property type="entry name" value="ZnF_PMZ"/>
    <property type="match status" value="1"/>
</dbReference>
<evidence type="ECO:0000259" key="7">
    <source>
        <dbReference type="PROSITE" id="PS50966"/>
    </source>
</evidence>
<evidence type="ECO:0000313" key="8">
    <source>
        <dbReference type="Proteomes" id="UP000694930"/>
    </source>
</evidence>
<organism evidence="8 9">
    <name type="scientific">Solanum pennellii</name>
    <name type="common">Tomato</name>
    <name type="synonym">Lycopersicon pennellii</name>
    <dbReference type="NCBI Taxonomy" id="28526"/>
    <lineage>
        <taxon>Eukaryota</taxon>
        <taxon>Viridiplantae</taxon>
        <taxon>Streptophyta</taxon>
        <taxon>Embryophyta</taxon>
        <taxon>Tracheophyta</taxon>
        <taxon>Spermatophyta</taxon>
        <taxon>Magnoliopsida</taxon>
        <taxon>eudicotyledons</taxon>
        <taxon>Gunneridae</taxon>
        <taxon>Pentapetalae</taxon>
        <taxon>asterids</taxon>
        <taxon>lamiids</taxon>
        <taxon>Solanales</taxon>
        <taxon>Solanaceae</taxon>
        <taxon>Solanoideae</taxon>
        <taxon>Solaneae</taxon>
        <taxon>Solanum</taxon>
        <taxon>Solanum subgen. Lycopersicon</taxon>
    </lineage>
</organism>
<evidence type="ECO:0000256" key="4">
    <source>
        <dbReference type="PROSITE-ProRule" id="PRU00047"/>
    </source>
</evidence>
<evidence type="ECO:0000313" key="9">
    <source>
        <dbReference type="RefSeq" id="XP_015057352.2"/>
    </source>
</evidence>
<feature type="region of interest" description="Disordered" evidence="5">
    <location>
        <begin position="1124"/>
        <end position="1146"/>
    </location>
</feature>
<reference evidence="8" key="1">
    <citation type="journal article" date="2014" name="Nat. Genet.">
        <title>The genome of the stress-tolerant wild tomato species Solanum pennellii.</title>
        <authorList>
            <person name="Bolger A."/>
            <person name="Scossa F."/>
            <person name="Bolger M.E."/>
            <person name="Lanz C."/>
            <person name="Maumus F."/>
            <person name="Tohge T."/>
            <person name="Quesneville H."/>
            <person name="Alseekh S."/>
            <person name="Sorensen I."/>
            <person name="Lichtenstein G."/>
            <person name="Fich E.A."/>
            <person name="Conte M."/>
            <person name="Keller H."/>
            <person name="Schneeberger K."/>
            <person name="Schwacke R."/>
            <person name="Ofner I."/>
            <person name="Vrebalov J."/>
            <person name="Xu Y."/>
            <person name="Osorio S."/>
            <person name="Aflitos S.A."/>
            <person name="Schijlen E."/>
            <person name="Jimenez-Gomez J.M."/>
            <person name="Ryngajllo M."/>
            <person name="Kimura S."/>
            <person name="Kumar R."/>
            <person name="Koenig D."/>
            <person name="Headland L.R."/>
            <person name="Maloof J.N."/>
            <person name="Sinha N."/>
            <person name="van Ham R.C."/>
            <person name="Lankhorst R.K."/>
            <person name="Mao L."/>
            <person name="Vogel A."/>
            <person name="Arsova B."/>
            <person name="Panstruga R."/>
            <person name="Fei Z."/>
            <person name="Rose J.K."/>
            <person name="Zamir D."/>
            <person name="Carrari F."/>
            <person name="Giovannoni J.J."/>
            <person name="Weigel D."/>
            <person name="Usadel B."/>
            <person name="Fernie A.R."/>
        </authorList>
    </citation>
    <scope>NUCLEOTIDE SEQUENCE [LARGE SCALE GENOMIC DNA]</scope>
    <source>
        <strain evidence="8">cv. LA0716</strain>
    </source>
</reference>
<dbReference type="Pfam" id="PF26130">
    <property type="entry name" value="PB1-like"/>
    <property type="match status" value="1"/>
</dbReference>
<evidence type="ECO:0000259" key="6">
    <source>
        <dbReference type="PROSITE" id="PS50158"/>
    </source>
</evidence>
<dbReference type="PROSITE" id="PS50966">
    <property type="entry name" value="ZF_SWIM"/>
    <property type="match status" value="1"/>
</dbReference>
<sequence>MIFQDGFYSYNFKMVSWGEIDFGPPPKYIGGHVTEFLDVDVDRTSYFELRDYIKKLGYTIDCDFFIKWDGLLVLVDNDKVIFDLFNMVNDGDTVKVYVFHGVSEANQAPLELEFVPHVTESGVGEESFNETSNPNNQPPTSTFPSIPTTGPSETSSTPFEAQSSTVPPPSPSIVPPPSSDYPIIDDDPTDDEVEDESGSEGDTSEDTEVDSDVHQEYVDIRATKRHFKRSQRRSRGTTSDQINVNEKGPDIGYDETNNGIRESLVGKLGGDEPYYLSDEVPGFEIDDETGWGDGEEVDQVVHKPVRRKKTPNRVVFDTTAEKIVWELGLVFGTVEEFRVAVTRYAIQEHIQIEKYVNEPGRVRVRCCKESCPWLLCASKDKTSGDFIVKTYNPIHKCLTSTHNYLCNSKFLATKYKERITQQPNISIVLLQDIIRKELDINVGRTTVRRARTRVLQEIMGDHIVEYGRIFDYRDEILRSNPGSTCVVKVGEDSETGQKIFEGFYVCFNALKKAFFGGARRLIGFDGCFLKGVCKGQLLVAVCRDGNNQMLPIAWAVVEVENQYTWTWFLELVKNDLELGEGHQLSIISDMQKGLEIAVDTLLPLVEHRKCARHVLANWSKNWKGVERRRVFWRIAKSTFEAEMKDNIETMRKLGQEGLDNLLWYNLNTWCKKYFEEYSKCDVVDNNMAESFNAWIVSARYKTIITMLEEIRVKMMKRIGDLREFSNTWITDISPMSLKILQENIQKSMQCNLTWNGERGFEIKHHGFTHTVDIVNRRCSCRSWQLRGIPCPHGVAALHYKNLEPIHYVASCYSKETYLSTYAHFIQPMNNMKMWSTSNNPIVKPPKIRKLPGRPVKVRRKEADESRKTGKLSKRGAVMTCSKCGTQGHNKRGCPTRNQVDPTQSTEPVSQARSTGPSQSSESSSHTQATESGRGKGTGRATRGRATRGRASGRDVPAQSHENVTNTETVNGRGRGRGTGRGAGSGREMAQERNVNEGLSRGRGMTQHSQTSSEANYSRGGLGRGKRPVEHEDTSGGQTRPFKRPRMVGVGIYQAKDGFTTLNPGLPSRRVINTGTKVTKRADVVTGDIGYTPVRGFKWKGKTTITSSNLERMRAEKVIQTRSVAAANAANSQGQTTSSRKTSVPWK</sequence>
<feature type="compositionally biased region" description="Acidic residues" evidence="5">
    <location>
        <begin position="183"/>
        <end position="210"/>
    </location>
</feature>
<feature type="compositionally biased region" description="Low complexity" evidence="5">
    <location>
        <begin position="138"/>
        <end position="158"/>
    </location>
</feature>
<feature type="compositionally biased region" description="Pro residues" evidence="5">
    <location>
        <begin position="166"/>
        <end position="179"/>
    </location>
</feature>
<feature type="region of interest" description="Disordered" evidence="5">
    <location>
        <begin position="121"/>
        <end position="257"/>
    </location>
</feature>
<protein>
    <submittedName>
        <fullName evidence="9">Uncharacterized protein LOC107003525</fullName>
    </submittedName>
</protein>
<feature type="compositionally biased region" description="Basic and acidic residues" evidence="5">
    <location>
        <begin position="211"/>
        <end position="222"/>
    </location>
</feature>
<dbReference type="InterPro" id="IPR007527">
    <property type="entry name" value="Znf_SWIM"/>
</dbReference>
<keyword evidence="1" id="KW-0479">Metal-binding</keyword>
<feature type="compositionally biased region" description="Polar residues" evidence="5">
    <location>
        <begin position="895"/>
        <end position="916"/>
    </location>
</feature>
<dbReference type="PANTHER" id="PTHR31973:SF197">
    <property type="entry name" value="SWIM-TYPE DOMAIN-CONTAINING PROTEIN"/>
    <property type="match status" value="1"/>
</dbReference>
<accession>A0ABM1FIK8</accession>
<feature type="region of interest" description="Disordered" evidence="5">
    <location>
        <begin position="840"/>
        <end position="1042"/>
    </location>
</feature>
<evidence type="ECO:0000256" key="5">
    <source>
        <dbReference type="SAM" id="MobiDB-lite"/>
    </source>
</evidence>
<feature type="compositionally biased region" description="Basic residues" evidence="5">
    <location>
        <begin position="845"/>
        <end position="859"/>
    </location>
</feature>
<evidence type="ECO:0000256" key="3">
    <source>
        <dbReference type="ARBA" id="ARBA00022833"/>
    </source>
</evidence>
<proteinExistence type="predicted"/>
<feature type="domain" description="SWIM-type" evidence="7">
    <location>
        <begin position="769"/>
        <end position="801"/>
    </location>
</feature>
<feature type="domain" description="CCHC-type" evidence="6">
    <location>
        <begin position="880"/>
        <end position="894"/>
    </location>
</feature>
<dbReference type="PROSITE" id="PS50158">
    <property type="entry name" value="ZF_CCHC"/>
    <property type="match status" value="1"/>
</dbReference>